<dbReference type="Proteomes" id="UP000238823">
    <property type="component" value="Unassembled WGS sequence"/>
</dbReference>
<accession>A0A2S9YHT4</accession>
<proteinExistence type="predicted"/>
<gene>
    <name evidence="1" type="ORF">ENSA7_50930</name>
</gene>
<sequence length="308" mass="33297">MSVALPGSVADVVDVELLRGPRTDPDAPPDLLVEVPHGADERGHYDRLRARLGGDLPADLHEFFHVNTDVAAWALGRATALALIEAAPQRSVLLLRCLIPRTFVDCNRVADYRGGSLDAGALTPGIPSYVRDPSDRALLLELHTAYVELARQAFAAVCGAGGLALLPHTYGPRSLGIDAVDDEIVTNLRWACAPERHDTWPLRAEVDLLTRDGDGQLFAPVGIEEQLLAGFAQAGFTPTANDTYFLHPSTLGHAWSVAYPGQVLSLELRRDLLVEAWRPLEPMRPVPAACERVAGVLAPALERALARR</sequence>
<evidence type="ECO:0008006" key="3">
    <source>
        <dbReference type="Google" id="ProtNLM"/>
    </source>
</evidence>
<reference evidence="1 2" key="1">
    <citation type="submission" date="2018-03" db="EMBL/GenBank/DDBJ databases">
        <title>Draft Genome Sequences of the Obligatory Marine Myxobacteria Enhygromyxa salina SWB007.</title>
        <authorList>
            <person name="Poehlein A."/>
            <person name="Moghaddam J.A."/>
            <person name="Harms H."/>
            <person name="Alanjari M."/>
            <person name="Koenig G.M."/>
            <person name="Daniel R."/>
            <person name="Schaeberle T.F."/>
        </authorList>
    </citation>
    <scope>NUCLEOTIDE SEQUENCE [LARGE SCALE GENOMIC DNA]</scope>
    <source>
        <strain evidence="1 2">SWB007</strain>
    </source>
</reference>
<dbReference type="EMBL" id="PVNL01000102">
    <property type="protein sequence ID" value="PRQ04602.1"/>
    <property type="molecule type" value="Genomic_DNA"/>
</dbReference>
<evidence type="ECO:0000313" key="2">
    <source>
        <dbReference type="Proteomes" id="UP000238823"/>
    </source>
</evidence>
<comment type="caution">
    <text evidence="1">The sequence shown here is derived from an EMBL/GenBank/DDBJ whole genome shotgun (WGS) entry which is preliminary data.</text>
</comment>
<name>A0A2S9YHT4_9BACT</name>
<dbReference type="AlphaFoldDB" id="A0A2S9YHT4"/>
<dbReference type="Gene3D" id="3.40.630.40">
    <property type="entry name" value="Zn-dependent exopeptidases"/>
    <property type="match status" value="1"/>
</dbReference>
<dbReference type="RefSeq" id="WP_106091989.1">
    <property type="nucleotide sequence ID" value="NZ_PVNL01000102.1"/>
</dbReference>
<evidence type="ECO:0000313" key="1">
    <source>
        <dbReference type="EMBL" id="PRQ04602.1"/>
    </source>
</evidence>
<protein>
    <recommendedName>
        <fullName evidence="3">N-formylglutamate amidohydrolase</fullName>
    </recommendedName>
</protein>
<organism evidence="1 2">
    <name type="scientific">Enhygromyxa salina</name>
    <dbReference type="NCBI Taxonomy" id="215803"/>
    <lineage>
        <taxon>Bacteria</taxon>
        <taxon>Pseudomonadati</taxon>
        <taxon>Myxococcota</taxon>
        <taxon>Polyangia</taxon>
        <taxon>Nannocystales</taxon>
        <taxon>Nannocystaceae</taxon>
        <taxon>Enhygromyxa</taxon>
    </lineage>
</organism>
<dbReference type="OrthoDB" id="5505509at2"/>